<reference evidence="1" key="1">
    <citation type="submission" date="2021-01" db="EMBL/GenBank/DDBJ databases">
        <title>Whole genome shotgun sequence of Virgisporangium ochraceum NBRC 16418.</title>
        <authorList>
            <person name="Komaki H."/>
            <person name="Tamura T."/>
        </authorList>
    </citation>
    <scope>NUCLEOTIDE SEQUENCE</scope>
    <source>
        <strain evidence="1">NBRC 16418</strain>
    </source>
</reference>
<dbReference type="Proteomes" id="UP000635606">
    <property type="component" value="Unassembled WGS sequence"/>
</dbReference>
<accession>A0A8J4EGZ2</accession>
<keyword evidence="2" id="KW-1185">Reference proteome</keyword>
<dbReference type="AlphaFoldDB" id="A0A8J4EGZ2"/>
<protein>
    <submittedName>
        <fullName evidence="1">Uncharacterized protein</fullName>
    </submittedName>
</protein>
<gene>
    <name evidence="1" type="ORF">Voc01_090900</name>
</gene>
<proteinExistence type="predicted"/>
<comment type="caution">
    <text evidence="1">The sequence shown here is derived from an EMBL/GenBank/DDBJ whole genome shotgun (WGS) entry which is preliminary data.</text>
</comment>
<sequence>MVLPHLLRTLPTSTTCVPGRDGIPDSPLGRLLCGDYLTDAPTALSQFAHLHWPQLLATLVVLAGIRGGWELQRRRVWRRHAAQARWLEIVPPVTATPAATLGLWRLLATLLPAPRRWALRPHRLVWEVHATASGMRCGLWIPPGVNPTAVTRILHRAWPGARVEHTTEPTDWNRDPVFAVRVQPSRPDWLPLVDDPVPPVASRRREFAPPEEDRIRAVFDGLAAAGRTGSGLLQVIVGRAPGRRVAVLRRATVNPQRAFRPRRSARPVAVAAVVARSAAAAVLDILTPGTSRSSSGRAADPHHADLARQARTKYAVAPHLLVAVHATAAGPTIEAARAAAQDIASGYSLLSPHWRHRRIRRPGPSVTTRWASTSRMSLASVAEVAALTGLPAEPAAYGLPAAASRRLPVSRDIFTASEPRDADIHDAESPSVWTAS</sequence>
<evidence type="ECO:0000313" key="1">
    <source>
        <dbReference type="EMBL" id="GIJ74173.1"/>
    </source>
</evidence>
<evidence type="ECO:0000313" key="2">
    <source>
        <dbReference type="Proteomes" id="UP000635606"/>
    </source>
</evidence>
<dbReference type="RefSeq" id="WP_203933974.1">
    <property type="nucleotide sequence ID" value="NZ_BOPH01000130.1"/>
</dbReference>
<organism evidence="1 2">
    <name type="scientific">Virgisporangium ochraceum</name>
    <dbReference type="NCBI Taxonomy" id="65505"/>
    <lineage>
        <taxon>Bacteria</taxon>
        <taxon>Bacillati</taxon>
        <taxon>Actinomycetota</taxon>
        <taxon>Actinomycetes</taxon>
        <taxon>Micromonosporales</taxon>
        <taxon>Micromonosporaceae</taxon>
        <taxon>Virgisporangium</taxon>
    </lineage>
</organism>
<dbReference type="EMBL" id="BOPH01000130">
    <property type="protein sequence ID" value="GIJ74173.1"/>
    <property type="molecule type" value="Genomic_DNA"/>
</dbReference>
<name>A0A8J4EGZ2_9ACTN</name>